<dbReference type="SUPFAM" id="SSF51905">
    <property type="entry name" value="FAD/NAD(P)-binding domain"/>
    <property type="match status" value="1"/>
</dbReference>
<evidence type="ECO:0000313" key="5">
    <source>
        <dbReference type="EMBL" id="CAE0824760.1"/>
    </source>
</evidence>
<evidence type="ECO:0000256" key="2">
    <source>
        <dbReference type="SAM" id="Phobius"/>
    </source>
</evidence>
<feature type="chain" id="PRO_5030608562" description="Amine oxidase domain-containing protein" evidence="3">
    <location>
        <begin position="27"/>
        <end position="723"/>
    </location>
</feature>
<evidence type="ECO:0000256" key="1">
    <source>
        <dbReference type="SAM" id="MobiDB-lite"/>
    </source>
</evidence>
<keyword evidence="2" id="KW-0472">Membrane</keyword>
<dbReference type="InterPro" id="IPR036188">
    <property type="entry name" value="FAD/NAD-bd_sf"/>
</dbReference>
<dbReference type="PANTHER" id="PTHR42923">
    <property type="entry name" value="PROTOPORPHYRINOGEN OXIDASE"/>
    <property type="match status" value="1"/>
</dbReference>
<gene>
    <name evidence="5" type="ORF">EGYM00163_LOCUS35995</name>
</gene>
<dbReference type="InterPro" id="IPR002937">
    <property type="entry name" value="Amino_oxidase"/>
</dbReference>
<accession>A0A7S4LEV4</accession>
<evidence type="ECO:0000256" key="3">
    <source>
        <dbReference type="SAM" id="SignalP"/>
    </source>
</evidence>
<dbReference type="Gene3D" id="3.50.50.60">
    <property type="entry name" value="FAD/NAD(P)-binding domain"/>
    <property type="match status" value="1"/>
</dbReference>
<dbReference type="AlphaFoldDB" id="A0A7S4LEV4"/>
<keyword evidence="3" id="KW-0732">Signal</keyword>
<dbReference type="InterPro" id="IPR050464">
    <property type="entry name" value="Zeta_carotene_desat/Oxidored"/>
</dbReference>
<name>A0A7S4LEV4_9EUGL</name>
<feature type="domain" description="Amine oxidase" evidence="4">
    <location>
        <begin position="208"/>
        <end position="673"/>
    </location>
</feature>
<dbReference type="EMBL" id="HBJA01104419">
    <property type="protein sequence ID" value="CAE0824760.1"/>
    <property type="molecule type" value="Transcribed_RNA"/>
</dbReference>
<feature type="transmembrane region" description="Helical" evidence="2">
    <location>
        <begin position="94"/>
        <end position="114"/>
    </location>
</feature>
<protein>
    <recommendedName>
        <fullName evidence="4">Amine oxidase domain-containing protein</fullName>
    </recommendedName>
</protein>
<keyword evidence="2" id="KW-0812">Transmembrane</keyword>
<keyword evidence="2" id="KW-1133">Transmembrane helix</keyword>
<sequence length="723" mass="76769">MSNSIVTASVAAVAASFAFLAGLALARPPTAVAMHAPAASAVQLTRPFTTAGPRAPPQSVHVRSAAVLAGAERAAETPVGEAAPAAVPSTPFSAAAPAWVALLGVALGAAGYALQRLQASRGRGFAEVPHAAYGANVAMASYTGTKAPQGVPPARDLRLRAAAEAAVVDVEPEGTHLEPEPTKAEESGPAEPPKPHVAVVGAGWGGWAACKALVANGCRVTLLDSLPDPTGATPYLTPTGKPFEVGVRGFWKDYPNIESMLSELGIPESDVFTEFTNSQFWSPDGLEATAPVFSSSAFPQLPSPLGQVFATFENFKRLPVEDRVTMAGLLYAMLDLNRDQATFEAYDRMTAHELFLRMGLSKRLVDDFVRPTLLVGLFKPPEELSAAVAMELLYFYALAHQTSFDVRWLKQKSVSEALINPLADSISAAGDITVCGKSRVQEIVMSEDGSKVSALRYTDGSGQEQLLEVDACVLALGVKGLKGVMSNSPVLSKRCPDLAATTALNGIDVMTCRIWLDRYIATEAPANVLSRFEGLRGAGGTFFMLDQLQPDKDALWGGETPQGSVLACDFYNSSALNGLSNEDIIDLLMKELLPAAIPDFARANVVDSHVARFPGAVTWFSPGSFRKRPPLETNIPNLVCAGDIVRMGDREHGAKGLCQERAYVSGLEAANCLARKGQLGSCRAIHPVIPIREDEPQVQFGREVNKRVMDALNPLGLASPWVR</sequence>
<dbReference type="PANTHER" id="PTHR42923:SF46">
    <property type="entry name" value="AMINE OXIDASE"/>
    <property type="match status" value="1"/>
</dbReference>
<evidence type="ECO:0000259" key="4">
    <source>
        <dbReference type="Pfam" id="PF01593"/>
    </source>
</evidence>
<organism evidence="5">
    <name type="scientific">Eutreptiella gymnastica</name>
    <dbReference type="NCBI Taxonomy" id="73025"/>
    <lineage>
        <taxon>Eukaryota</taxon>
        <taxon>Discoba</taxon>
        <taxon>Euglenozoa</taxon>
        <taxon>Euglenida</taxon>
        <taxon>Spirocuta</taxon>
        <taxon>Euglenophyceae</taxon>
        <taxon>Eutreptiales</taxon>
        <taxon>Eutreptiaceae</taxon>
        <taxon>Eutreptiella</taxon>
    </lineage>
</organism>
<dbReference type="Pfam" id="PF01593">
    <property type="entry name" value="Amino_oxidase"/>
    <property type="match status" value="1"/>
</dbReference>
<feature type="region of interest" description="Disordered" evidence="1">
    <location>
        <begin position="171"/>
        <end position="194"/>
    </location>
</feature>
<feature type="compositionally biased region" description="Basic and acidic residues" evidence="1">
    <location>
        <begin position="173"/>
        <end position="186"/>
    </location>
</feature>
<reference evidence="5" key="1">
    <citation type="submission" date="2021-01" db="EMBL/GenBank/DDBJ databases">
        <authorList>
            <person name="Corre E."/>
            <person name="Pelletier E."/>
            <person name="Niang G."/>
            <person name="Scheremetjew M."/>
            <person name="Finn R."/>
            <person name="Kale V."/>
            <person name="Holt S."/>
            <person name="Cochrane G."/>
            <person name="Meng A."/>
            <person name="Brown T."/>
            <person name="Cohen L."/>
        </authorList>
    </citation>
    <scope>NUCLEOTIDE SEQUENCE</scope>
    <source>
        <strain evidence="5">CCMP1594</strain>
    </source>
</reference>
<proteinExistence type="predicted"/>
<feature type="signal peptide" evidence="3">
    <location>
        <begin position="1"/>
        <end position="26"/>
    </location>
</feature>
<dbReference type="GO" id="GO:0016491">
    <property type="term" value="F:oxidoreductase activity"/>
    <property type="evidence" value="ECO:0007669"/>
    <property type="project" value="InterPro"/>
</dbReference>